<dbReference type="Proteomes" id="UP000215377">
    <property type="component" value="Unassembled WGS sequence"/>
</dbReference>
<dbReference type="InterPro" id="IPR015168">
    <property type="entry name" value="SsuA/THI5"/>
</dbReference>
<name>A0A225NCW7_9RHOB</name>
<sequence>MSKSILAAASGLALLGGSAMAQELTEVSFGTNWVAQAEHGGYYQALADGTYEACGLDVTIVPGGPQVNNRAMLMAGKIDFVMDGNFLLAFNAVAQDIPVVTVAAHFQKEPQVLLTHPGKVDSFEGLKDLDKLFIGDNGFQSFYQWLITDFGFEAEKRVPYTFNPAPFLADENSAQQGYITSEPFAIEREGGFEPDIWVLADKGFSTYATMVSAMAETIEEKPEVVKCFVEGSAIGWANYLYGDPSAANALIQEDNPDMSDEQLAYSLEKMLEYGIVDSGDSLELGIGAMTDATIKDFYDKMVAAGVVEEGLDYTKSYTLDFANTGAALPVKAALTGN</sequence>
<dbReference type="PANTHER" id="PTHR31528">
    <property type="entry name" value="4-AMINO-5-HYDROXYMETHYL-2-METHYLPYRIMIDINE PHOSPHATE SYNTHASE THI11-RELATED"/>
    <property type="match status" value="1"/>
</dbReference>
<feature type="domain" description="SsuA/THI5-like" evidence="2">
    <location>
        <begin position="37"/>
        <end position="247"/>
    </location>
</feature>
<dbReference type="Pfam" id="PF09084">
    <property type="entry name" value="NMT1"/>
    <property type="match status" value="1"/>
</dbReference>
<dbReference type="GO" id="GO:0009228">
    <property type="term" value="P:thiamine biosynthetic process"/>
    <property type="evidence" value="ECO:0007669"/>
    <property type="project" value="InterPro"/>
</dbReference>
<organism evidence="3 4">
    <name type="scientific">Marinibacterium profundimaris</name>
    <dbReference type="NCBI Taxonomy" id="1679460"/>
    <lineage>
        <taxon>Bacteria</taxon>
        <taxon>Pseudomonadati</taxon>
        <taxon>Pseudomonadota</taxon>
        <taxon>Alphaproteobacteria</taxon>
        <taxon>Rhodobacterales</taxon>
        <taxon>Paracoccaceae</taxon>
        <taxon>Marinibacterium</taxon>
    </lineage>
</organism>
<dbReference type="OrthoDB" id="5372616at2"/>
<gene>
    <name evidence="3" type="ORF">ATO3_21960</name>
</gene>
<feature type="chain" id="PRO_5013189047" evidence="1">
    <location>
        <begin position="22"/>
        <end position="337"/>
    </location>
</feature>
<proteinExistence type="predicted"/>
<keyword evidence="1" id="KW-0732">Signal</keyword>
<dbReference type="SUPFAM" id="SSF53850">
    <property type="entry name" value="Periplasmic binding protein-like II"/>
    <property type="match status" value="1"/>
</dbReference>
<accession>A0A225NCW7</accession>
<evidence type="ECO:0000313" key="4">
    <source>
        <dbReference type="Proteomes" id="UP000215377"/>
    </source>
</evidence>
<dbReference type="RefSeq" id="WP_088652067.1">
    <property type="nucleotide sequence ID" value="NZ_AQQR01000015.1"/>
</dbReference>
<protein>
    <submittedName>
        <fullName evidence="3">Nitrate ABC transporter substrate-binding protein</fullName>
    </submittedName>
</protein>
<reference evidence="3 4" key="1">
    <citation type="submission" date="2013-04" db="EMBL/GenBank/DDBJ databases">
        <title>Oceanicola sp. 22II1-22F33 Genome Sequencing.</title>
        <authorList>
            <person name="Lai Q."/>
            <person name="Li G."/>
            <person name="Shao Z."/>
        </authorList>
    </citation>
    <scope>NUCLEOTIDE SEQUENCE [LARGE SCALE GENOMIC DNA]</scope>
    <source>
        <strain evidence="3 4">22II1-22F33</strain>
    </source>
</reference>
<feature type="signal peptide" evidence="1">
    <location>
        <begin position="1"/>
        <end position="21"/>
    </location>
</feature>
<evidence type="ECO:0000313" key="3">
    <source>
        <dbReference type="EMBL" id="OWU69499.1"/>
    </source>
</evidence>
<dbReference type="AlphaFoldDB" id="A0A225NCW7"/>
<evidence type="ECO:0000256" key="1">
    <source>
        <dbReference type="SAM" id="SignalP"/>
    </source>
</evidence>
<dbReference type="Gene3D" id="3.40.190.10">
    <property type="entry name" value="Periplasmic binding protein-like II"/>
    <property type="match status" value="2"/>
</dbReference>
<keyword evidence="4" id="KW-1185">Reference proteome</keyword>
<dbReference type="EMBL" id="AQQR01000015">
    <property type="protein sequence ID" value="OWU69499.1"/>
    <property type="molecule type" value="Genomic_DNA"/>
</dbReference>
<comment type="caution">
    <text evidence="3">The sequence shown here is derived from an EMBL/GenBank/DDBJ whole genome shotgun (WGS) entry which is preliminary data.</text>
</comment>
<dbReference type="InterPro" id="IPR027939">
    <property type="entry name" value="NMT1/THI5"/>
</dbReference>
<dbReference type="PANTHER" id="PTHR31528:SF3">
    <property type="entry name" value="THIAMINE BIOSYNTHESIS PROTEIN HI_0357-RELATED"/>
    <property type="match status" value="1"/>
</dbReference>
<evidence type="ECO:0000259" key="2">
    <source>
        <dbReference type="Pfam" id="PF09084"/>
    </source>
</evidence>